<evidence type="ECO:0000259" key="4">
    <source>
        <dbReference type="Pfam" id="PF16077"/>
    </source>
</evidence>
<dbReference type="InParanoid" id="A0A6L2PFT5"/>
<dbReference type="EMBL" id="BLKM01000290">
    <property type="protein sequence ID" value="GFG31226.1"/>
    <property type="molecule type" value="Genomic_DNA"/>
</dbReference>
<comment type="caution">
    <text evidence="5">The sequence shown here is derived from an EMBL/GenBank/DDBJ whole genome shotgun (WGS) entry which is preliminary data.</text>
</comment>
<dbReference type="Gene3D" id="2.10.90.10">
    <property type="entry name" value="Cystine-knot cytokines"/>
    <property type="match status" value="1"/>
</dbReference>
<dbReference type="AlphaFoldDB" id="A0A6L2PFT5"/>
<protein>
    <recommendedName>
        <fullName evidence="4">Spaetzle domain-containing protein</fullName>
    </recommendedName>
</protein>
<keyword evidence="6" id="KW-1185">Reference proteome</keyword>
<dbReference type="PANTHER" id="PTHR23199:SF12">
    <property type="entry name" value="NEUROTROPHIN 1-RELATED"/>
    <property type="match status" value="1"/>
</dbReference>
<evidence type="ECO:0000256" key="3">
    <source>
        <dbReference type="ARBA" id="ARBA00023180"/>
    </source>
</evidence>
<dbReference type="InterPro" id="IPR029034">
    <property type="entry name" value="Cystine-knot_cytokine"/>
</dbReference>
<feature type="domain" description="Spaetzle" evidence="4">
    <location>
        <begin position="141"/>
        <end position="233"/>
    </location>
</feature>
<gene>
    <name evidence="5" type="ORF">Cfor_11650</name>
</gene>
<dbReference type="Pfam" id="PF16077">
    <property type="entry name" value="Spaetzle"/>
    <property type="match status" value="1"/>
</dbReference>
<evidence type="ECO:0000313" key="5">
    <source>
        <dbReference type="EMBL" id="GFG31226.1"/>
    </source>
</evidence>
<dbReference type="GO" id="GO:0008083">
    <property type="term" value="F:growth factor activity"/>
    <property type="evidence" value="ECO:0007669"/>
    <property type="project" value="TreeGrafter"/>
</dbReference>
<dbReference type="Proteomes" id="UP000502823">
    <property type="component" value="Unassembled WGS sequence"/>
</dbReference>
<evidence type="ECO:0000313" key="6">
    <source>
        <dbReference type="Proteomes" id="UP000502823"/>
    </source>
</evidence>
<dbReference type="InterPro" id="IPR052444">
    <property type="entry name" value="Spz/Toll_ligand-like"/>
</dbReference>
<dbReference type="GO" id="GO:0045087">
    <property type="term" value="P:innate immune response"/>
    <property type="evidence" value="ECO:0007669"/>
    <property type="project" value="TreeGrafter"/>
</dbReference>
<organism evidence="5 6">
    <name type="scientific">Coptotermes formosanus</name>
    <name type="common">Formosan subterranean termite</name>
    <dbReference type="NCBI Taxonomy" id="36987"/>
    <lineage>
        <taxon>Eukaryota</taxon>
        <taxon>Metazoa</taxon>
        <taxon>Ecdysozoa</taxon>
        <taxon>Arthropoda</taxon>
        <taxon>Hexapoda</taxon>
        <taxon>Insecta</taxon>
        <taxon>Pterygota</taxon>
        <taxon>Neoptera</taxon>
        <taxon>Polyneoptera</taxon>
        <taxon>Dictyoptera</taxon>
        <taxon>Blattodea</taxon>
        <taxon>Blattoidea</taxon>
        <taxon>Termitoidae</taxon>
        <taxon>Rhinotermitidae</taxon>
        <taxon>Coptotermes</taxon>
    </lineage>
</organism>
<dbReference type="GO" id="GO:0021556">
    <property type="term" value="P:central nervous system formation"/>
    <property type="evidence" value="ECO:0007669"/>
    <property type="project" value="TreeGrafter"/>
</dbReference>
<dbReference type="FunCoup" id="A0A6L2PFT5">
    <property type="interactions" value="55"/>
</dbReference>
<sequence>MEVLEQCYVNEQLIPYRQPADRAAAVWAKSIGDETQVLVTEDQSSNIHKNGGIKETTKTETRFKDSSGESKIVFPGQVDLYAPEVSGQRPNCVNEEGFCESADDYPRDYVRQIIQNEANSYVFGSDLMDISVRINPDRDMSLCPSMEQVVYPKIAQNKDDKWLYVINQDSYLQGIRIEKCARQGSCAFADNFPSGYKTSCQQKYIYRKLLALGEDGRPVTDSFRLPSCCSCVVTKLF</sequence>
<keyword evidence="2" id="KW-1015">Disulfide bond</keyword>
<dbReference type="SUPFAM" id="SSF57501">
    <property type="entry name" value="Cystine-knot cytokines"/>
    <property type="match status" value="1"/>
</dbReference>
<dbReference type="InterPro" id="IPR032104">
    <property type="entry name" value="Spaetzle"/>
</dbReference>
<dbReference type="FunFam" id="2.10.90.10:FF:000056">
    <property type="entry name" value="Protein spaetzle"/>
    <property type="match status" value="1"/>
</dbReference>
<dbReference type="GO" id="GO:0005615">
    <property type="term" value="C:extracellular space"/>
    <property type="evidence" value="ECO:0007669"/>
    <property type="project" value="UniProtKB-ARBA"/>
</dbReference>
<reference evidence="6" key="1">
    <citation type="submission" date="2020-01" db="EMBL/GenBank/DDBJ databases">
        <title>Draft genome sequence of the Termite Coptotermes fromosanus.</title>
        <authorList>
            <person name="Itakura S."/>
            <person name="Yosikawa Y."/>
            <person name="Umezawa K."/>
        </authorList>
    </citation>
    <scope>NUCLEOTIDE SEQUENCE [LARGE SCALE GENOMIC DNA]</scope>
</reference>
<name>A0A6L2PFT5_COPFO</name>
<keyword evidence="3" id="KW-0325">Glycoprotein</keyword>
<evidence type="ECO:0000256" key="1">
    <source>
        <dbReference type="ARBA" id="ARBA00022729"/>
    </source>
</evidence>
<dbReference type="OrthoDB" id="6359065at2759"/>
<dbReference type="PANTHER" id="PTHR23199">
    <property type="entry name" value="NEUROTROPHIN 1-RELATED"/>
    <property type="match status" value="1"/>
</dbReference>
<dbReference type="GO" id="GO:0005121">
    <property type="term" value="F:Toll binding"/>
    <property type="evidence" value="ECO:0007669"/>
    <property type="project" value="TreeGrafter"/>
</dbReference>
<keyword evidence="1" id="KW-0732">Signal</keyword>
<proteinExistence type="predicted"/>
<evidence type="ECO:0000256" key="2">
    <source>
        <dbReference type="ARBA" id="ARBA00023157"/>
    </source>
</evidence>
<accession>A0A6L2PFT5</accession>